<feature type="region of interest" description="Disordered" evidence="1">
    <location>
        <begin position="405"/>
        <end position="473"/>
    </location>
</feature>
<feature type="region of interest" description="Disordered" evidence="1">
    <location>
        <begin position="1106"/>
        <end position="1203"/>
    </location>
</feature>
<feature type="compositionally biased region" description="Basic and acidic residues" evidence="1">
    <location>
        <begin position="742"/>
        <end position="761"/>
    </location>
</feature>
<sequence>MLWKAKREWLILVEKLKRKRRNGLRNRKNKTRTEPHETALNNTSLVIAVPQEGDVLQDHWYLVDTHGQKFRLPKTMLFLGREECDVVLASQSVDKRHAVLTFDLYLNKFKVKDLSTTNGTYVNNSRIAEQEYVTLHHMDSIRLGHDTMMYHIEQGSQITNQGGQLPDPQFVPSWVTRHSQDPASVHVHAHAMAECQELHYIGLYGWFPTLGCIAEQNIEHTCSLNTESKGNKEETVDHEIQRHSPHQPHHQHYHSRTNEQQVPELSKSKTAVPRSPKNHHSIEQEDIHQNPVSQTNKNNQEQIANQEQDSISTSNIDDSDNIPVMGRNTWPRKRVRQVAHVGSLFNPEPQEKSDLNISEARPAGKLASAYIVSFDDSVCNGSSGAAAVEAQRRLRGNRASELATVKKGTPLYGQPDWWGDANDPDSSSSATKINGEKTESRSTRPASLHLVEENGAAASSTKTRSATVTAMDSERVKYAEPTYMEIPIKDEDHPNCPKELQTPSKSVSSSLSRDSLSNSPEIKPPVSSNKAIKSHSPSADLNSSMSFTIDFDDPEHPPKKTMNICSSLSEFVPSKIRKNFRERKAQSSKASSKESTPSKNSEERELSPLHYQKLDEIQSQVFEKKGKSSRLSSTHATIGTSLRSPNLEDIDRLSEFSEDRRSNERDGDKTKKTVSSKSPQILKMGKTAKSSFLTAGMTTAASSSLYSSPASYLFDKMFETGSSTSASSDKEMSPEQTLYKEAAGHDRSSKGSMPHPERELVRPVVDSITTGKTTVTTTTKLSSCKEATIKKKHPVMSASDNDLLITEDAVDSGDRISKDDKEDKVSEAGTYTIEADVKDGEEEEEEARKRIDKVFGVDVDDFTSDKPTVNPLRLASPGGYDNVYEDYDNAGEKTPLDENGSAPIEDDLTLEYDDDDDDDENNEDLEQNSAMPHSDGVQTWVKQLAALSHKSSGHLAELAKNTKEDNEPSLSKKPPQGLNRKRPGTGRKLPSIPTDKSPVSSEHSSFVGDHDRSVEDMRHERTPDLCGSKLNGTSAVNGRSPRISSQAYSRSRIGSNGYQDNDSLTNVTMSSPSTSARSRSSVDTELLLQDTETVMAAMEARIVYKSSHDNKRSQSTESDTDVSSTVALVNGDEHYVKPTLYKSPRDALSKRQQKDSPAKTLNHASSTPPAAPGKKMVGRSYSQTVASRSRSMASPRSITSVTSANTGRKSLISDVLAGRRDSFDNDSIISDVSSDTGDGSFSRSSSKGKGNITMTKPNRAFQLRRARADSFDEPSTPRSGKSLKSGTSSSSIRSSSVHSTTRTRSLIETQRSEATSLGAQIVRKSRVNNTLESVQKANSNSNISSNMNNKLGQKMQRASSLTMAHQSAMTAAKREPTPKSHIRTTPTGLTRSGLAITGLSSRSQSQPGSRSNSPKNAERLAWKRRKEYDPRKAVAEAKAKVKEPGVTMRPKPSASANIRRRMIRSASFTDSHKLALSMQSATSSTQDFTSLESSSHQEGPRRAFIPFQGSLRSERSHHSADEDDSLVSANTTQDSSRSLISLSAAQQIKSAFTPPLLRSKTISPDVSPLRHTLSLHLRNSMSDVDTNFSTLSLVRNSDPRDSPATTVDTSPQASYDSLIVSSLYQISLKLKTTLDKLVDKLRDQNRLNTTPSPYDDYLPDSSRSEMPAWKTASPELAGILKHLRTSERSVHMINSVLFPDDERTQQIKQIRSQMAVFVPIEQPRPEENECASPEMEELSGQF</sequence>
<feature type="domain" description="FHA" evidence="2">
    <location>
        <begin position="77"/>
        <end position="127"/>
    </location>
</feature>
<feature type="compositionally biased region" description="Basic and acidic residues" evidence="1">
    <location>
        <begin position="1416"/>
        <end position="1443"/>
    </location>
</feature>
<feature type="region of interest" description="Disordered" evidence="1">
    <location>
        <begin position="860"/>
        <end position="1084"/>
    </location>
</feature>
<feature type="region of interest" description="Disordered" evidence="1">
    <location>
        <begin position="721"/>
        <end position="768"/>
    </location>
</feature>
<organism evidence="3 4">
    <name type="scientific">Biomphalaria glabrata</name>
    <name type="common">Bloodfluke planorb</name>
    <name type="synonym">Freshwater snail</name>
    <dbReference type="NCBI Taxonomy" id="6526"/>
    <lineage>
        <taxon>Eukaryota</taxon>
        <taxon>Metazoa</taxon>
        <taxon>Spiralia</taxon>
        <taxon>Lophotrochozoa</taxon>
        <taxon>Mollusca</taxon>
        <taxon>Gastropoda</taxon>
        <taxon>Heterobranchia</taxon>
        <taxon>Euthyneura</taxon>
        <taxon>Panpulmonata</taxon>
        <taxon>Hygrophila</taxon>
        <taxon>Lymnaeoidea</taxon>
        <taxon>Planorbidae</taxon>
        <taxon>Biomphalaria</taxon>
    </lineage>
</organism>
<evidence type="ECO:0000313" key="3">
    <source>
        <dbReference type="Proteomes" id="UP001165740"/>
    </source>
</evidence>
<feature type="region of interest" description="Disordered" evidence="1">
    <location>
        <begin position="1362"/>
        <end position="1460"/>
    </location>
</feature>
<feature type="compositionally biased region" description="Polar residues" evidence="1">
    <location>
        <begin position="526"/>
        <end position="547"/>
    </location>
</feature>
<dbReference type="Gene3D" id="2.60.200.20">
    <property type="match status" value="1"/>
</dbReference>
<feature type="compositionally biased region" description="Basic and acidic residues" evidence="1">
    <location>
        <begin position="229"/>
        <end position="242"/>
    </location>
</feature>
<dbReference type="PANTHER" id="PTHR15715:SF47">
    <property type="entry name" value="FHA DOMAIN-CONTAINING PROTEIN"/>
    <property type="match status" value="1"/>
</dbReference>
<feature type="compositionally biased region" description="Low complexity" evidence="1">
    <location>
        <begin position="1070"/>
        <end position="1081"/>
    </location>
</feature>
<feature type="region of interest" description="Disordered" evidence="1">
    <location>
        <begin position="486"/>
        <end position="563"/>
    </location>
</feature>
<dbReference type="SMART" id="SM00240">
    <property type="entry name" value="FHA"/>
    <property type="match status" value="1"/>
</dbReference>
<feature type="compositionally biased region" description="Basic and acidic residues" evidence="1">
    <location>
        <begin position="1143"/>
        <end position="1157"/>
    </location>
</feature>
<evidence type="ECO:0000259" key="2">
    <source>
        <dbReference type="PROSITE" id="PS50006"/>
    </source>
</evidence>
<feature type="compositionally biased region" description="Basic residues" evidence="1">
    <location>
        <begin position="243"/>
        <end position="255"/>
    </location>
</feature>
<dbReference type="InterPro" id="IPR008984">
    <property type="entry name" value="SMAD_FHA_dom_sf"/>
</dbReference>
<feature type="compositionally biased region" description="Basic and acidic residues" evidence="1">
    <location>
        <begin position="487"/>
        <end position="496"/>
    </location>
</feature>
<gene>
    <name evidence="4" type="primary">LOC106065192</name>
</gene>
<feature type="compositionally biased region" description="Basic and acidic residues" evidence="1">
    <location>
        <begin position="1008"/>
        <end position="1023"/>
    </location>
</feature>
<dbReference type="Proteomes" id="UP001165740">
    <property type="component" value="Chromosome 3"/>
</dbReference>
<keyword evidence="3" id="KW-1185">Reference proteome</keyword>
<feature type="compositionally biased region" description="Low complexity" evidence="1">
    <location>
        <begin position="456"/>
        <end position="470"/>
    </location>
</feature>
<feature type="compositionally biased region" description="Basic and acidic residues" evidence="1">
    <location>
        <begin position="600"/>
        <end position="610"/>
    </location>
</feature>
<feature type="compositionally biased region" description="Polar residues" evidence="1">
    <location>
        <begin position="1030"/>
        <end position="1069"/>
    </location>
</feature>
<proteinExistence type="predicted"/>
<dbReference type="InterPro" id="IPR051176">
    <property type="entry name" value="Cent_Immune-Sig_Mod"/>
</dbReference>
<dbReference type="InterPro" id="IPR000253">
    <property type="entry name" value="FHA_dom"/>
</dbReference>
<feature type="compositionally biased region" description="Low complexity" evidence="1">
    <location>
        <begin position="1186"/>
        <end position="1197"/>
    </location>
</feature>
<feature type="compositionally biased region" description="Low complexity" evidence="1">
    <location>
        <begin position="1225"/>
        <end position="1250"/>
    </location>
</feature>
<name>A0A9W2ZZL1_BIOGL</name>
<dbReference type="GeneID" id="106065192"/>
<dbReference type="CDD" id="cd22704">
    <property type="entry name" value="FHA_Cep170"/>
    <property type="match status" value="1"/>
</dbReference>
<feature type="compositionally biased region" description="Polar residues" evidence="1">
    <location>
        <begin position="290"/>
        <end position="308"/>
    </location>
</feature>
<feature type="compositionally biased region" description="Polar residues" evidence="1">
    <location>
        <begin position="629"/>
        <end position="644"/>
    </location>
</feature>
<feature type="region of interest" description="Disordered" evidence="1">
    <location>
        <begin position="1477"/>
        <end position="1532"/>
    </location>
</feature>
<dbReference type="Pfam" id="PF00498">
    <property type="entry name" value="FHA"/>
    <property type="match status" value="1"/>
</dbReference>
<feature type="region of interest" description="Disordered" evidence="1">
    <location>
        <begin position="1721"/>
        <end position="1742"/>
    </location>
</feature>
<feature type="compositionally biased region" description="Low complexity" evidence="1">
    <location>
        <begin position="504"/>
        <end position="519"/>
    </location>
</feature>
<feature type="compositionally biased region" description="Low complexity" evidence="1">
    <location>
        <begin position="587"/>
        <end position="599"/>
    </location>
</feature>
<feature type="compositionally biased region" description="Low complexity" evidence="1">
    <location>
        <begin position="1400"/>
        <end position="1414"/>
    </location>
</feature>
<feature type="compositionally biased region" description="Polar residues" evidence="1">
    <location>
        <begin position="1477"/>
        <end position="1497"/>
    </location>
</feature>
<feature type="compositionally biased region" description="Low complexity" evidence="1">
    <location>
        <begin position="1278"/>
        <end position="1306"/>
    </location>
</feature>
<feature type="region of interest" description="Disordered" evidence="1">
    <location>
        <begin position="229"/>
        <end position="327"/>
    </location>
</feature>
<dbReference type="PANTHER" id="PTHR15715">
    <property type="entry name" value="CENTROSOMAL PROTEIN OF 170 KDA"/>
    <property type="match status" value="1"/>
</dbReference>
<dbReference type="PROSITE" id="PS50006">
    <property type="entry name" value="FHA_DOMAIN"/>
    <property type="match status" value="1"/>
</dbReference>
<reference evidence="4" key="1">
    <citation type="submission" date="2025-08" db="UniProtKB">
        <authorList>
            <consortium name="RefSeq"/>
        </authorList>
    </citation>
    <scope>IDENTIFICATION</scope>
</reference>
<dbReference type="RefSeq" id="XP_055880394.1">
    <property type="nucleotide sequence ID" value="XM_056024419.1"/>
</dbReference>
<dbReference type="SUPFAM" id="SSF49879">
    <property type="entry name" value="SMAD/FHA domain"/>
    <property type="match status" value="1"/>
</dbReference>
<feature type="region of interest" description="Disordered" evidence="1">
    <location>
        <begin position="622"/>
        <end position="682"/>
    </location>
</feature>
<feature type="compositionally biased region" description="Basic and acidic residues" evidence="1">
    <location>
        <begin position="649"/>
        <end position="671"/>
    </location>
</feature>
<feature type="compositionally biased region" description="Acidic residues" evidence="1">
    <location>
        <begin position="904"/>
        <end position="926"/>
    </location>
</feature>
<accession>A0A9W2ZZL1</accession>
<dbReference type="OrthoDB" id="6131500at2759"/>
<feature type="region of interest" description="Disordered" evidence="1">
    <location>
        <begin position="1224"/>
        <end position="1311"/>
    </location>
</feature>
<feature type="compositionally biased region" description="Polar residues" evidence="1">
    <location>
        <begin position="927"/>
        <end position="941"/>
    </location>
</feature>
<protein>
    <submittedName>
        <fullName evidence="4">Centrosomal protein of 170 kDa-like isoform X1</fullName>
    </submittedName>
</protein>
<evidence type="ECO:0000256" key="1">
    <source>
        <dbReference type="SAM" id="MobiDB-lite"/>
    </source>
</evidence>
<feature type="region of interest" description="Disordered" evidence="1">
    <location>
        <begin position="580"/>
        <end position="610"/>
    </location>
</feature>
<evidence type="ECO:0000313" key="4">
    <source>
        <dbReference type="RefSeq" id="XP_055880394.1"/>
    </source>
</evidence>
<dbReference type="OMA" id="XINAMID"/>
<feature type="compositionally biased region" description="Low complexity" evidence="1">
    <location>
        <begin position="1115"/>
        <end position="1126"/>
    </location>
</feature>